<sequence length="340" mass="40684">MGAKNLSTLLIIYKQLVFLSNDIIHIKMKLYSKFPFNQCIDDHLKDTTNLIKHGVNLTIQLNLLDLKDEEEDEEYYVSLPPSPIIVPVEPHRSSLRRGSSSSSSSSQSMSLIICKNKIENIIQEYFPMKNEKIFTTISNYVINIILQNEDIEKFLNKIINHRFKNKITEEIKALFIEKYEEIKLEELIGYLNNHLQFQVKDLLNPNLYLKYYKIWKYDLQNYKYYEEEYFFDYFSRNITTSNILLQNAFLINYKRFIKYFTIDLKNYEDDEDDEDDQIIEEETNGPNYTTKYDTIEIDSIDDHIPKSLRFNDDIDIININRFLPVDHILYKKFIDEEIEN</sequence>
<dbReference type="EMBL" id="CANTUO010000002">
    <property type="protein sequence ID" value="CAI5758268.1"/>
    <property type="molecule type" value="Genomic_DNA"/>
</dbReference>
<accession>A0A9W4TYV3</accession>
<dbReference type="OrthoDB" id="4014270at2759"/>
<protein>
    <submittedName>
        <fullName evidence="1">Uncharacterized protein</fullName>
    </submittedName>
</protein>
<reference evidence="1" key="1">
    <citation type="submission" date="2022-12" db="EMBL/GenBank/DDBJ databases">
        <authorList>
            <person name="Brejova B."/>
        </authorList>
    </citation>
    <scope>NUCLEOTIDE SEQUENCE</scope>
</reference>
<name>A0A9W4TYV3_9ASCO</name>
<evidence type="ECO:0000313" key="2">
    <source>
        <dbReference type="Proteomes" id="UP001152885"/>
    </source>
</evidence>
<organism evidence="1 2">
    <name type="scientific">Candida verbasci</name>
    <dbReference type="NCBI Taxonomy" id="1227364"/>
    <lineage>
        <taxon>Eukaryota</taxon>
        <taxon>Fungi</taxon>
        <taxon>Dikarya</taxon>
        <taxon>Ascomycota</taxon>
        <taxon>Saccharomycotina</taxon>
        <taxon>Pichiomycetes</taxon>
        <taxon>Debaryomycetaceae</taxon>
        <taxon>Candida/Lodderomyces clade</taxon>
        <taxon>Candida</taxon>
    </lineage>
</organism>
<evidence type="ECO:0000313" key="1">
    <source>
        <dbReference type="EMBL" id="CAI5758268.1"/>
    </source>
</evidence>
<proteinExistence type="predicted"/>
<dbReference type="PROSITE" id="PS50007">
    <property type="entry name" value="PIPLC_X_DOMAIN"/>
    <property type="match status" value="1"/>
</dbReference>
<gene>
    <name evidence="1" type="ORF">CANVERA_P2781</name>
</gene>
<dbReference type="AlphaFoldDB" id="A0A9W4TYV3"/>
<comment type="caution">
    <text evidence="1">The sequence shown here is derived from an EMBL/GenBank/DDBJ whole genome shotgun (WGS) entry which is preliminary data.</text>
</comment>
<dbReference type="Proteomes" id="UP001152885">
    <property type="component" value="Unassembled WGS sequence"/>
</dbReference>
<keyword evidence="2" id="KW-1185">Reference proteome</keyword>